<sequence length="138" mass="14987">MISQSPTHRQPDRPAASEQPPPVDSDRQGVASSAGTGRPKASDLPPQSGLQRPPNGYGTGQELSEEENSVETIASCLMAEDNVLDDESGTNRRLPPSKFLKRSPPPDCLIHLLDGLVAWWGMSSRRRTGMQELEGKKL</sequence>
<name>A0AAQ3SU53_PASNO</name>
<dbReference type="AlphaFoldDB" id="A0AAQ3SU53"/>
<evidence type="ECO:0000313" key="2">
    <source>
        <dbReference type="EMBL" id="WVZ60840.1"/>
    </source>
</evidence>
<reference evidence="2 3" key="1">
    <citation type="submission" date="2024-02" db="EMBL/GenBank/DDBJ databases">
        <title>High-quality chromosome-scale genome assembly of Pensacola bahiagrass (Paspalum notatum Flugge var. saurae).</title>
        <authorList>
            <person name="Vega J.M."/>
            <person name="Podio M."/>
            <person name="Orjuela J."/>
            <person name="Siena L.A."/>
            <person name="Pessino S.C."/>
            <person name="Combes M.C."/>
            <person name="Mariac C."/>
            <person name="Albertini E."/>
            <person name="Pupilli F."/>
            <person name="Ortiz J.P.A."/>
            <person name="Leblanc O."/>
        </authorList>
    </citation>
    <scope>NUCLEOTIDE SEQUENCE [LARGE SCALE GENOMIC DNA]</scope>
    <source>
        <strain evidence="2">R1</strain>
        <tissue evidence="2">Leaf</tissue>
    </source>
</reference>
<gene>
    <name evidence="2" type="ORF">U9M48_010808</name>
</gene>
<keyword evidence="3" id="KW-1185">Reference proteome</keyword>
<evidence type="ECO:0000313" key="3">
    <source>
        <dbReference type="Proteomes" id="UP001341281"/>
    </source>
</evidence>
<feature type="region of interest" description="Disordered" evidence="1">
    <location>
        <begin position="81"/>
        <end position="106"/>
    </location>
</feature>
<feature type="region of interest" description="Disordered" evidence="1">
    <location>
        <begin position="1"/>
        <end position="69"/>
    </location>
</feature>
<proteinExistence type="predicted"/>
<protein>
    <submittedName>
        <fullName evidence="2">Uncharacterized protein</fullName>
    </submittedName>
</protein>
<dbReference type="EMBL" id="CP144746">
    <property type="protein sequence ID" value="WVZ60840.1"/>
    <property type="molecule type" value="Genomic_DNA"/>
</dbReference>
<organism evidence="2 3">
    <name type="scientific">Paspalum notatum var. saurae</name>
    <dbReference type="NCBI Taxonomy" id="547442"/>
    <lineage>
        <taxon>Eukaryota</taxon>
        <taxon>Viridiplantae</taxon>
        <taxon>Streptophyta</taxon>
        <taxon>Embryophyta</taxon>
        <taxon>Tracheophyta</taxon>
        <taxon>Spermatophyta</taxon>
        <taxon>Magnoliopsida</taxon>
        <taxon>Liliopsida</taxon>
        <taxon>Poales</taxon>
        <taxon>Poaceae</taxon>
        <taxon>PACMAD clade</taxon>
        <taxon>Panicoideae</taxon>
        <taxon>Andropogonodae</taxon>
        <taxon>Paspaleae</taxon>
        <taxon>Paspalinae</taxon>
        <taxon>Paspalum</taxon>
    </lineage>
</organism>
<dbReference type="Proteomes" id="UP001341281">
    <property type="component" value="Chromosome 02"/>
</dbReference>
<accession>A0AAQ3SU53</accession>
<evidence type="ECO:0000256" key="1">
    <source>
        <dbReference type="SAM" id="MobiDB-lite"/>
    </source>
</evidence>